<protein>
    <submittedName>
        <fullName evidence="6">Mono(ADP-ribosyl)transferase SpvB</fullName>
        <ecNumber evidence="6">2.4.2.31</ecNumber>
    </submittedName>
</protein>
<keyword evidence="3" id="KW-0843">Virulence</keyword>
<reference evidence="7" key="1">
    <citation type="submission" date="2019-12" db="EMBL/GenBank/DDBJ databases">
        <title>Endophytic bacteria associated with Panax ginseng seedlings.</title>
        <authorList>
            <person name="Park J.M."/>
            <person name="Shin R."/>
            <person name="Jo S.H."/>
        </authorList>
    </citation>
    <scope>NUCLEOTIDE SEQUENCE [LARGE SCALE GENOMIC DNA]</scope>
    <source>
        <strain evidence="7">PgKB30</strain>
    </source>
</reference>
<keyword evidence="6" id="KW-0328">Glycosyltransferase</keyword>
<dbReference type="KEGG" id="pgg:FX982_00514"/>
<dbReference type="Pfam" id="PF03534">
    <property type="entry name" value="SpvB"/>
    <property type="match status" value="1"/>
</dbReference>
<evidence type="ECO:0000313" key="6">
    <source>
        <dbReference type="EMBL" id="QKF49594.1"/>
    </source>
</evidence>
<dbReference type="SUPFAM" id="SSF69318">
    <property type="entry name" value="Integrin alpha N-terminal domain"/>
    <property type="match status" value="1"/>
</dbReference>
<keyword evidence="6" id="KW-0808">Transferase</keyword>
<evidence type="ECO:0000256" key="2">
    <source>
        <dbReference type="ARBA" id="ARBA00022525"/>
    </source>
</evidence>
<dbReference type="RefSeq" id="WP_172609530.1">
    <property type="nucleotide sequence ID" value="NZ_CP053746.1"/>
</dbReference>
<dbReference type="InterPro" id="IPR022044">
    <property type="entry name" value="TcdB_toxin_mid/C"/>
</dbReference>
<evidence type="ECO:0000259" key="5">
    <source>
        <dbReference type="Pfam" id="PF12256"/>
    </source>
</evidence>
<dbReference type="EMBL" id="CP053746">
    <property type="protein sequence ID" value="QKF49594.1"/>
    <property type="molecule type" value="Genomic_DNA"/>
</dbReference>
<keyword evidence="2" id="KW-0964">Secreted</keyword>
<dbReference type="Proteomes" id="UP000501989">
    <property type="component" value="Chromosome"/>
</dbReference>
<dbReference type="GO" id="GO:0106274">
    <property type="term" value="F:NAD+-protein-arginine ADP-ribosyltransferase activity"/>
    <property type="evidence" value="ECO:0007669"/>
    <property type="project" value="UniProtKB-EC"/>
</dbReference>
<feature type="domain" description="Insecticide toxin TcdB middle/C-terminal" evidence="4">
    <location>
        <begin position="879"/>
        <end position="1026"/>
    </location>
</feature>
<proteinExistence type="predicted"/>
<gene>
    <name evidence="6" type="ORF">FX982_00514</name>
</gene>
<evidence type="ECO:0000256" key="3">
    <source>
        <dbReference type="ARBA" id="ARBA00023026"/>
    </source>
</evidence>
<sequence length="1470" mass="164725">MENQAQQPGISAPSLPKGGGAIQSIGKGWGAVGVSGSASFGISLPITAGRGYAPALALGYQSTAGNGLFGMGWGLNVGCVARRASKGVPTYTDDDVILGPSGEVWLPERSDDGSLVFETVSKYLELELDETYQVIRYFARVEGAFDRIEHWRIDLGDPGFWLIHGADGSLAFYGKNPGSRRTDPANPNHVAEWLLEETMNALGEHILYEYKAEDEVGLADDSPRDYIAQCYLWRVRYGNKAQSPDLYLWKPEQLESLSWHFDLLFDYGERNTDERGIPAYTDEHAWPVRSDPHSSFAYGFELGNLRLCQQVLMFHHFPDEGLGEEPRLITRLLLKYQTLGLGYNMLREAQLQGVAADPLDADKDYLQPRPPVVFEWGEFDVSVGGFHPFDDLPGLNDGQHYQLVDLYGDGLPGVLYQQDKAWYYREPLRDGTSEDPDAIQYGPWQGLPNIPAADATKPVRQSLVDLTGDGRLDWLVAQPGMAGFFTLNPDRSWSRFATFGAFPPEFFHPQGQLADLIGGGLSDLALIGPRSVRLYANKRAGGFGPGIDVPHDDDSLPLLSNSPNELVAFSDILGTGQQHLIRIRHDGVWFWPNLGAGRFGSGKLFAALPFSYEAFDAGRIRLADMDGSGAADLLYLEPDHFSIFMNRGGNGLNEAHVQNWPDGVRYDRFCQVSMTDLRGLGCSSLVLTTPHMKPLHWRFDYSERRAPLKPYLKPYLLQRSCNNMGALSEVFYRSSAQEWLDEKHELLACAEAPVPELPFPVHVVVRQTQFDEITQNLLTQKFQYRQGFYEGSEREFRGFGLLIQTDTDAPAAPDKNEGFTAPVMTKTWFHTGRYPQREPDDYNASDPDAQVLGAHLLTEFDGSVDKIIDKIDDATGREMARALAGSVLRVEVFGLDGAVVQSVPYSVQSSRYLVRQLALLSPFQPYARMLPLALESISYRYERQADDPQCDRTVSLAWDKFGTLTHVASVNCARRKTFGDDTPFDDEYQQTWWQASHDDAQQSFYFQEQRVEPIHLEAPQSWRLGLPYRQRSNAMLAPATTFSMAEISYEAFINPSGKFNGLPRTLTALSLQRYVDCTGKEATFVALPDAVELAELDDHALSAYDRVMGPQELTERLVALNYEQMPSFLPDDGLNLWSVRRGFNTYAPAAAFYHVTAFKPTSSHGWSTVEYDAYWLLVTSMTDPTGCKTTATYEYRTLQPVRLVDPNQNTQEAAYDAFGQLRATSFYGTELGVKVGFDPIGTLPYPVTPGEAIASAPLTLGRRATYNCYDAFSWMDQSSQHQPVHTATLVADRYPDDPERQIRLSLVSYDGFGRVLQTRQLVEDGDAYKVDSDTGNLEVAKSKPTVDPVTGKEKDGKVGPVVVPASPRWRVSERVEYNTKGLPIRIYRPYFANTHRYVNDQSIRDYGYCDKQHYDPLGRPTVTYTAADFMRRQTYLTWYSISEDENDTEEEMLAIRAARNVSKIGFSDLY</sequence>
<dbReference type="InterPro" id="IPR022045">
    <property type="entry name" value="TcdB_toxin_mid/N"/>
</dbReference>
<dbReference type="Pfam" id="PF12255">
    <property type="entry name" value="TcdB_toxin_midC"/>
    <property type="match status" value="1"/>
</dbReference>
<evidence type="ECO:0000313" key="7">
    <source>
        <dbReference type="Proteomes" id="UP000501989"/>
    </source>
</evidence>
<dbReference type="Pfam" id="PF12256">
    <property type="entry name" value="TcdB_toxin_midN"/>
    <property type="match status" value="1"/>
</dbReference>
<evidence type="ECO:0000256" key="1">
    <source>
        <dbReference type="ARBA" id="ARBA00004613"/>
    </source>
</evidence>
<comment type="subcellular location">
    <subcellularLocation>
        <location evidence="1">Secreted</location>
    </subcellularLocation>
</comment>
<dbReference type="PRINTS" id="PR01341">
    <property type="entry name" value="SALSPVBPROT"/>
</dbReference>
<evidence type="ECO:0000259" key="4">
    <source>
        <dbReference type="Pfam" id="PF12255"/>
    </source>
</evidence>
<dbReference type="GO" id="GO:0005576">
    <property type="term" value="C:extracellular region"/>
    <property type="evidence" value="ECO:0007669"/>
    <property type="project" value="UniProtKB-SubCell"/>
</dbReference>
<accession>A0A6M8M3F0</accession>
<organism evidence="6 7">
    <name type="scientific">Pseudomonas graminis</name>
    <dbReference type="NCBI Taxonomy" id="158627"/>
    <lineage>
        <taxon>Bacteria</taxon>
        <taxon>Pseudomonadati</taxon>
        <taxon>Pseudomonadota</taxon>
        <taxon>Gammaproteobacteria</taxon>
        <taxon>Pseudomonadales</taxon>
        <taxon>Pseudomonadaceae</taxon>
        <taxon>Pseudomonas</taxon>
    </lineage>
</organism>
<dbReference type="InterPro" id="IPR003284">
    <property type="entry name" value="Sal_SpvB"/>
</dbReference>
<name>A0A6M8M3F0_9PSED</name>
<dbReference type="InterPro" id="IPR028994">
    <property type="entry name" value="Integrin_alpha_N"/>
</dbReference>
<keyword evidence="7" id="KW-1185">Reference proteome</keyword>
<feature type="domain" description="Insecticide toxin TcdB middle/N-terminal" evidence="5">
    <location>
        <begin position="648"/>
        <end position="832"/>
    </location>
</feature>
<dbReference type="EC" id="2.4.2.31" evidence="6"/>
<dbReference type="GO" id="GO:0005737">
    <property type="term" value="C:cytoplasm"/>
    <property type="evidence" value="ECO:0007669"/>
    <property type="project" value="InterPro"/>
</dbReference>